<dbReference type="GeneID" id="55994345"/>
<dbReference type="Proteomes" id="UP000509510">
    <property type="component" value="Chromosome IV"/>
</dbReference>
<dbReference type="GO" id="GO:0016887">
    <property type="term" value="F:ATP hydrolysis activity"/>
    <property type="evidence" value="ECO:0007669"/>
    <property type="project" value="InterPro"/>
</dbReference>
<dbReference type="PANTHER" id="PTHR19229">
    <property type="entry name" value="ATP-BINDING CASSETTE TRANSPORTER SUBFAMILY A ABCA"/>
    <property type="match status" value="1"/>
</dbReference>
<keyword evidence="1" id="KW-0813">Transport</keyword>
<reference evidence="6" key="1">
    <citation type="submission" date="2020-06" db="EMBL/GenBank/DDBJ databases">
        <title>A chromosome-scale genome assembly of Talaromyces rugulosus W13939.</title>
        <authorList>
            <person name="Wang B."/>
            <person name="Guo L."/>
            <person name="Ye K."/>
            <person name="Wang L."/>
        </authorList>
    </citation>
    <scope>NUCLEOTIDE SEQUENCE [LARGE SCALE GENOMIC DNA]</scope>
    <source>
        <strain evidence="6">W13939</strain>
    </source>
</reference>
<dbReference type="AlphaFoldDB" id="A0A7H8R036"/>
<evidence type="ECO:0000313" key="5">
    <source>
        <dbReference type="EMBL" id="QKX59712.1"/>
    </source>
</evidence>
<name>A0A7H8R036_TALRU</name>
<keyword evidence="3" id="KW-0472">Membrane</keyword>
<accession>A0A7H8R036</accession>
<keyword evidence="6" id="KW-1185">Reference proteome</keyword>
<dbReference type="OrthoDB" id="8061355at2759"/>
<evidence type="ECO:0000256" key="2">
    <source>
        <dbReference type="ARBA" id="ARBA00022737"/>
    </source>
</evidence>
<keyword evidence="2" id="KW-0677">Repeat</keyword>
<dbReference type="GO" id="GO:0005524">
    <property type="term" value="F:ATP binding"/>
    <property type="evidence" value="ECO:0007669"/>
    <property type="project" value="InterPro"/>
</dbReference>
<sequence>MAEARRLFSNASLIFWDALTVREHVQIWRILRIAASGTQLINDADVISECDLNDKIGAAAKTLSGGQKRKLQLAMAFAGGSKMVCIDEASSGLDPLSRRNIWDIIQKGRSRRTTLITTHFLDEADVLADHIVVLYRGHLVCQGSSTALKDQHGDGYRVASINSLQEGNTLGWKFDTSVEATHKVIELESANEVCDVIYPTLEQVFLKVTSDSNSARHIGGDGLIGDEEAQTAINNKSDFLEEEIEGSSELNLDVAKSIGMIRQVWVLFRKRYMLLRSSWFAYLVNLAIPIVVAAILFKYIQDWTTLDTCDMQRDALLSGAPLARIPSYRSLAGD</sequence>
<gene>
    <name evidence="5" type="ORF">TRUGW13939_06852</name>
</gene>
<dbReference type="GO" id="GO:0016020">
    <property type="term" value="C:membrane"/>
    <property type="evidence" value="ECO:0007669"/>
    <property type="project" value="InterPro"/>
</dbReference>
<feature type="transmembrane region" description="Helical" evidence="3">
    <location>
        <begin position="279"/>
        <end position="300"/>
    </location>
</feature>
<dbReference type="Gene3D" id="3.40.50.300">
    <property type="entry name" value="P-loop containing nucleotide triphosphate hydrolases"/>
    <property type="match status" value="1"/>
</dbReference>
<keyword evidence="3" id="KW-1133">Transmembrane helix</keyword>
<dbReference type="RefSeq" id="XP_035345889.1">
    <property type="nucleotide sequence ID" value="XM_035489996.1"/>
</dbReference>
<evidence type="ECO:0000256" key="3">
    <source>
        <dbReference type="SAM" id="Phobius"/>
    </source>
</evidence>
<evidence type="ECO:0000259" key="4">
    <source>
        <dbReference type="Pfam" id="PF00005"/>
    </source>
</evidence>
<dbReference type="SUPFAM" id="SSF52540">
    <property type="entry name" value="P-loop containing nucleoside triphosphate hydrolases"/>
    <property type="match status" value="1"/>
</dbReference>
<dbReference type="EMBL" id="CP055901">
    <property type="protein sequence ID" value="QKX59712.1"/>
    <property type="molecule type" value="Genomic_DNA"/>
</dbReference>
<dbReference type="InterPro" id="IPR027417">
    <property type="entry name" value="P-loop_NTPase"/>
</dbReference>
<protein>
    <recommendedName>
        <fullName evidence="4">ABC transporter domain-containing protein</fullName>
    </recommendedName>
</protein>
<dbReference type="InterPro" id="IPR003439">
    <property type="entry name" value="ABC_transporter-like_ATP-bd"/>
</dbReference>
<evidence type="ECO:0000313" key="6">
    <source>
        <dbReference type="Proteomes" id="UP000509510"/>
    </source>
</evidence>
<evidence type="ECO:0000256" key="1">
    <source>
        <dbReference type="ARBA" id="ARBA00022448"/>
    </source>
</evidence>
<organism evidence="5 6">
    <name type="scientific">Talaromyces rugulosus</name>
    <name type="common">Penicillium rugulosum</name>
    <dbReference type="NCBI Taxonomy" id="121627"/>
    <lineage>
        <taxon>Eukaryota</taxon>
        <taxon>Fungi</taxon>
        <taxon>Dikarya</taxon>
        <taxon>Ascomycota</taxon>
        <taxon>Pezizomycotina</taxon>
        <taxon>Eurotiomycetes</taxon>
        <taxon>Eurotiomycetidae</taxon>
        <taxon>Eurotiales</taxon>
        <taxon>Trichocomaceae</taxon>
        <taxon>Talaromyces</taxon>
        <taxon>Talaromyces sect. Islandici</taxon>
    </lineage>
</organism>
<dbReference type="Pfam" id="PF00005">
    <property type="entry name" value="ABC_tran"/>
    <property type="match status" value="1"/>
</dbReference>
<dbReference type="GO" id="GO:0005319">
    <property type="term" value="F:lipid transporter activity"/>
    <property type="evidence" value="ECO:0007669"/>
    <property type="project" value="TreeGrafter"/>
</dbReference>
<dbReference type="KEGG" id="trg:TRUGW13939_06852"/>
<dbReference type="InterPro" id="IPR026082">
    <property type="entry name" value="ABCA"/>
</dbReference>
<proteinExistence type="predicted"/>
<feature type="domain" description="ABC transporter" evidence="4">
    <location>
        <begin position="18"/>
        <end position="90"/>
    </location>
</feature>
<dbReference type="GO" id="GO:0140359">
    <property type="term" value="F:ABC-type transporter activity"/>
    <property type="evidence" value="ECO:0007669"/>
    <property type="project" value="InterPro"/>
</dbReference>
<keyword evidence="3" id="KW-0812">Transmembrane</keyword>
<dbReference type="PANTHER" id="PTHR19229:SF36">
    <property type="entry name" value="ATP-BINDING CASSETTE SUB-FAMILY A MEMBER 2"/>
    <property type="match status" value="1"/>
</dbReference>